<accession>A0A0E9XTJ0</accession>
<evidence type="ECO:0000313" key="1">
    <source>
        <dbReference type="EMBL" id="JAI04989.1"/>
    </source>
</evidence>
<dbReference type="AlphaFoldDB" id="A0A0E9XTJ0"/>
<reference evidence="1" key="2">
    <citation type="journal article" date="2015" name="Fish Shellfish Immunol.">
        <title>Early steps in the European eel (Anguilla anguilla)-Vibrio vulnificus interaction in the gills: Role of the RtxA13 toxin.</title>
        <authorList>
            <person name="Callol A."/>
            <person name="Pajuelo D."/>
            <person name="Ebbesson L."/>
            <person name="Teles M."/>
            <person name="MacKenzie S."/>
            <person name="Amaro C."/>
        </authorList>
    </citation>
    <scope>NUCLEOTIDE SEQUENCE</scope>
</reference>
<organism evidence="1">
    <name type="scientific">Anguilla anguilla</name>
    <name type="common">European freshwater eel</name>
    <name type="synonym">Muraena anguilla</name>
    <dbReference type="NCBI Taxonomy" id="7936"/>
    <lineage>
        <taxon>Eukaryota</taxon>
        <taxon>Metazoa</taxon>
        <taxon>Chordata</taxon>
        <taxon>Craniata</taxon>
        <taxon>Vertebrata</taxon>
        <taxon>Euteleostomi</taxon>
        <taxon>Actinopterygii</taxon>
        <taxon>Neopterygii</taxon>
        <taxon>Teleostei</taxon>
        <taxon>Anguilliformes</taxon>
        <taxon>Anguillidae</taxon>
        <taxon>Anguilla</taxon>
    </lineage>
</organism>
<proteinExistence type="predicted"/>
<dbReference type="EMBL" id="GBXM01003589">
    <property type="protein sequence ID" value="JAI04989.1"/>
    <property type="molecule type" value="Transcribed_RNA"/>
</dbReference>
<name>A0A0E9XTJ0_ANGAN</name>
<sequence>MFFYKSHHANFNLCFKTKM</sequence>
<reference evidence="1" key="1">
    <citation type="submission" date="2014-11" db="EMBL/GenBank/DDBJ databases">
        <authorList>
            <person name="Amaro Gonzalez C."/>
        </authorList>
    </citation>
    <scope>NUCLEOTIDE SEQUENCE</scope>
</reference>
<protein>
    <submittedName>
        <fullName evidence="1">Uncharacterized protein</fullName>
    </submittedName>
</protein>